<dbReference type="AlphaFoldDB" id="A0AAD9GN43"/>
<proteinExistence type="predicted"/>
<keyword evidence="2" id="KW-1185">Reference proteome</keyword>
<evidence type="ECO:0000313" key="1">
    <source>
        <dbReference type="EMBL" id="KAK1940936.1"/>
    </source>
</evidence>
<dbReference type="Proteomes" id="UP001259832">
    <property type="component" value="Unassembled WGS sequence"/>
</dbReference>
<organism evidence="1 2">
    <name type="scientific">Phytophthora citrophthora</name>
    <dbReference type="NCBI Taxonomy" id="4793"/>
    <lineage>
        <taxon>Eukaryota</taxon>
        <taxon>Sar</taxon>
        <taxon>Stramenopiles</taxon>
        <taxon>Oomycota</taxon>
        <taxon>Peronosporomycetes</taxon>
        <taxon>Peronosporales</taxon>
        <taxon>Peronosporaceae</taxon>
        <taxon>Phytophthora</taxon>
    </lineage>
</organism>
<dbReference type="EMBL" id="JASMQC010000013">
    <property type="protein sequence ID" value="KAK1940936.1"/>
    <property type="molecule type" value="Genomic_DNA"/>
</dbReference>
<gene>
    <name evidence="1" type="ORF">P3T76_007642</name>
</gene>
<sequence length="70" mass="7741">MTGGMDLQTRRMYGELGYEMMSGERMLVNFDDAGHCTTFTTSTNSGGATCGVQILISYTKGKRRAEERGY</sequence>
<reference evidence="1" key="1">
    <citation type="submission" date="2023-08" db="EMBL/GenBank/DDBJ databases">
        <title>Reference Genome Resource for the Citrus Pathogen Phytophthora citrophthora.</title>
        <authorList>
            <person name="Moller H."/>
            <person name="Coetzee B."/>
            <person name="Rose L.J."/>
            <person name="Van Niekerk J.M."/>
        </authorList>
    </citation>
    <scope>NUCLEOTIDE SEQUENCE</scope>
    <source>
        <strain evidence="1">STE-U-9442</strain>
    </source>
</reference>
<evidence type="ECO:0000313" key="2">
    <source>
        <dbReference type="Proteomes" id="UP001259832"/>
    </source>
</evidence>
<protein>
    <submittedName>
        <fullName evidence="1">Uncharacterized protein</fullName>
    </submittedName>
</protein>
<comment type="caution">
    <text evidence="1">The sequence shown here is derived from an EMBL/GenBank/DDBJ whole genome shotgun (WGS) entry which is preliminary data.</text>
</comment>
<name>A0AAD9GN43_9STRA</name>
<accession>A0AAD9GN43</accession>